<feature type="transmembrane region" description="Helical" evidence="8">
    <location>
        <begin position="34"/>
        <end position="58"/>
    </location>
</feature>
<evidence type="ECO:0000259" key="9">
    <source>
        <dbReference type="Pfam" id="PF18916"/>
    </source>
</evidence>
<gene>
    <name evidence="10" type="ORF">J2S39_002284</name>
</gene>
<keyword evidence="11" id="KW-1185">Reference proteome</keyword>
<evidence type="ECO:0000256" key="5">
    <source>
        <dbReference type="ARBA" id="ARBA00022989"/>
    </source>
</evidence>
<proteinExistence type="predicted"/>
<dbReference type="Pfam" id="PF18916">
    <property type="entry name" value="Lycopene_cyc"/>
    <property type="match status" value="1"/>
</dbReference>
<evidence type="ECO:0000256" key="4">
    <source>
        <dbReference type="ARBA" id="ARBA00022746"/>
    </source>
</evidence>
<organism evidence="10 11">
    <name type="scientific">Corynebacterium guangdongense</name>
    <dbReference type="NCBI Taxonomy" id="1783348"/>
    <lineage>
        <taxon>Bacteria</taxon>
        <taxon>Bacillati</taxon>
        <taxon>Actinomycetota</taxon>
        <taxon>Actinomycetes</taxon>
        <taxon>Mycobacteriales</taxon>
        <taxon>Corynebacteriaceae</taxon>
        <taxon>Corynebacterium</taxon>
    </lineage>
</organism>
<dbReference type="NCBIfam" id="TIGR03462">
    <property type="entry name" value="CarR_dom_SF"/>
    <property type="match status" value="1"/>
</dbReference>
<evidence type="ECO:0000256" key="2">
    <source>
        <dbReference type="ARBA" id="ARBA00004829"/>
    </source>
</evidence>
<evidence type="ECO:0000256" key="8">
    <source>
        <dbReference type="SAM" id="Phobius"/>
    </source>
</evidence>
<reference evidence="10" key="1">
    <citation type="submission" date="2023-07" db="EMBL/GenBank/DDBJ databases">
        <title>Sequencing the genomes of 1000 actinobacteria strains.</title>
        <authorList>
            <person name="Klenk H.-P."/>
        </authorList>
    </citation>
    <scope>NUCLEOTIDE SEQUENCE</scope>
    <source>
        <strain evidence="10">DSM 107476</strain>
    </source>
</reference>
<evidence type="ECO:0000256" key="6">
    <source>
        <dbReference type="ARBA" id="ARBA00023136"/>
    </source>
</evidence>
<dbReference type="Proteomes" id="UP001180840">
    <property type="component" value="Unassembled WGS sequence"/>
</dbReference>
<accession>A0ABU2A090</accession>
<evidence type="ECO:0000256" key="3">
    <source>
        <dbReference type="ARBA" id="ARBA00022692"/>
    </source>
</evidence>
<feature type="transmembrane region" description="Helical" evidence="8">
    <location>
        <begin position="64"/>
        <end position="90"/>
    </location>
</feature>
<evidence type="ECO:0000313" key="10">
    <source>
        <dbReference type="EMBL" id="MDR7330608.1"/>
    </source>
</evidence>
<evidence type="ECO:0000256" key="1">
    <source>
        <dbReference type="ARBA" id="ARBA00004141"/>
    </source>
</evidence>
<keyword evidence="6 8" id="KW-0472">Membrane</keyword>
<evidence type="ECO:0000256" key="7">
    <source>
        <dbReference type="ARBA" id="ARBA00023235"/>
    </source>
</evidence>
<keyword evidence="7" id="KW-0413">Isomerase</keyword>
<keyword evidence="3 8" id="KW-0812">Transmembrane</keyword>
<evidence type="ECO:0000313" key="11">
    <source>
        <dbReference type="Proteomes" id="UP001180840"/>
    </source>
</evidence>
<feature type="transmembrane region" description="Helical" evidence="8">
    <location>
        <begin position="6"/>
        <end position="22"/>
    </location>
</feature>
<feature type="domain" description="Lycopene cyclase" evidence="9">
    <location>
        <begin position="2"/>
        <end position="88"/>
    </location>
</feature>
<comment type="caution">
    <text evidence="10">The sequence shown here is derived from an EMBL/GenBank/DDBJ whole genome shotgun (WGS) entry which is preliminary data.</text>
</comment>
<comment type="subcellular location">
    <subcellularLocation>
        <location evidence="1">Membrane</location>
        <topology evidence="1">Multi-pass membrane protein</topology>
    </subcellularLocation>
</comment>
<keyword evidence="5 8" id="KW-1133">Transmembrane helix</keyword>
<sequence length="96" mass="10814">MTYLLISLPFLLVSVIVWLARFRKYPRQGAVTLIVLGVVGVLTIIFDNLMILFGNFAYGDDQNLGIFIGVMPIEDLTYPLFASLIITSFWPGKDRT</sequence>
<comment type="pathway">
    <text evidence="2">Carotenoid biosynthesis.</text>
</comment>
<dbReference type="RefSeq" id="WP_290196457.1">
    <property type="nucleotide sequence ID" value="NZ_CP047654.1"/>
</dbReference>
<name>A0ABU2A090_9CORY</name>
<keyword evidence="4" id="KW-0125">Carotenoid biosynthesis</keyword>
<protein>
    <submittedName>
        <fullName evidence="10">Lycopene cyclase domain-containing protein</fullName>
    </submittedName>
</protein>
<dbReference type="InterPro" id="IPR017825">
    <property type="entry name" value="Lycopene_cyclase_dom"/>
</dbReference>
<dbReference type="EMBL" id="JAVDXZ010000001">
    <property type="protein sequence ID" value="MDR7330608.1"/>
    <property type="molecule type" value="Genomic_DNA"/>
</dbReference>